<keyword evidence="1" id="KW-1133">Transmembrane helix</keyword>
<keyword evidence="1" id="KW-0472">Membrane</keyword>
<dbReference type="EMBL" id="JARBDR010000923">
    <property type="protein sequence ID" value="KAJ8297669.1"/>
    <property type="molecule type" value="Genomic_DNA"/>
</dbReference>
<reference evidence="2 3" key="1">
    <citation type="submission" date="2022-12" db="EMBL/GenBank/DDBJ databases">
        <title>Chromosome-level genome of Tegillarca granosa.</title>
        <authorList>
            <person name="Kim J."/>
        </authorList>
    </citation>
    <scope>NUCLEOTIDE SEQUENCE [LARGE SCALE GENOMIC DNA]</scope>
    <source>
        <strain evidence="2">Teg-2019</strain>
        <tissue evidence="2">Adductor muscle</tissue>
    </source>
</reference>
<feature type="transmembrane region" description="Helical" evidence="1">
    <location>
        <begin position="246"/>
        <end position="268"/>
    </location>
</feature>
<gene>
    <name evidence="2" type="ORF">KUTeg_024200</name>
</gene>
<name>A0ABQ9DX74_TEGGR</name>
<keyword evidence="1" id="KW-0812">Transmembrane</keyword>
<protein>
    <submittedName>
        <fullName evidence="2">Uncharacterized protein</fullName>
    </submittedName>
</protein>
<evidence type="ECO:0000313" key="2">
    <source>
        <dbReference type="EMBL" id="KAJ8297669.1"/>
    </source>
</evidence>
<dbReference type="Proteomes" id="UP001217089">
    <property type="component" value="Unassembled WGS sequence"/>
</dbReference>
<accession>A0ABQ9DX74</accession>
<evidence type="ECO:0000256" key="1">
    <source>
        <dbReference type="SAM" id="Phobius"/>
    </source>
</evidence>
<proteinExistence type="predicted"/>
<feature type="transmembrane region" description="Helical" evidence="1">
    <location>
        <begin position="202"/>
        <end position="226"/>
    </location>
</feature>
<organism evidence="2 3">
    <name type="scientific">Tegillarca granosa</name>
    <name type="common">Malaysian cockle</name>
    <name type="synonym">Anadara granosa</name>
    <dbReference type="NCBI Taxonomy" id="220873"/>
    <lineage>
        <taxon>Eukaryota</taxon>
        <taxon>Metazoa</taxon>
        <taxon>Spiralia</taxon>
        <taxon>Lophotrochozoa</taxon>
        <taxon>Mollusca</taxon>
        <taxon>Bivalvia</taxon>
        <taxon>Autobranchia</taxon>
        <taxon>Pteriomorphia</taxon>
        <taxon>Arcoida</taxon>
        <taxon>Arcoidea</taxon>
        <taxon>Arcidae</taxon>
        <taxon>Tegillarca</taxon>
    </lineage>
</organism>
<evidence type="ECO:0000313" key="3">
    <source>
        <dbReference type="Proteomes" id="UP001217089"/>
    </source>
</evidence>
<keyword evidence="3" id="KW-1185">Reference proteome</keyword>
<sequence length="300" mass="35063">MENGRNARLNRMKTFDIVMIWIICCLYTITVTRGQTDRTLISATPIANTFNSHSDYGSSNYAPNYTHEWLIHTNYENHTLTLTFTACEMEYVYDAPSSEFNIIPIIAAAVGLICLILIILIIVIACKKMKNRNNNNNQKEHTITAFQRKQDVKTVFFHYPPQTKVIPAHETNIFDFDLPQGGRGNKLPPMTPPLNGKMRKKALIFTILFNCNITYIFVFEYGITYYSKVRFPLSYNLVQYLDFTLYTYRFYSSIIFVILIQNSFYFLIFKVNKDNTFNHSNIIKRNKLFKLNDLSNLMFE</sequence>
<feature type="transmembrane region" description="Helical" evidence="1">
    <location>
        <begin position="102"/>
        <end position="126"/>
    </location>
</feature>
<comment type="caution">
    <text evidence="2">The sequence shown here is derived from an EMBL/GenBank/DDBJ whole genome shotgun (WGS) entry which is preliminary data.</text>
</comment>
<feature type="transmembrane region" description="Helical" evidence="1">
    <location>
        <begin position="12"/>
        <end position="30"/>
    </location>
</feature>